<feature type="compositionally biased region" description="Basic residues" evidence="3">
    <location>
        <begin position="31"/>
        <end position="49"/>
    </location>
</feature>
<dbReference type="Gene3D" id="2.60.120.650">
    <property type="entry name" value="Cupin"/>
    <property type="match status" value="1"/>
</dbReference>
<evidence type="ECO:0000256" key="3">
    <source>
        <dbReference type="SAM" id="MobiDB-lite"/>
    </source>
</evidence>
<dbReference type="Proteomes" id="UP000054937">
    <property type="component" value="Unassembled WGS sequence"/>
</dbReference>
<proteinExistence type="predicted"/>
<dbReference type="InterPro" id="IPR003347">
    <property type="entry name" value="JmjC_dom"/>
</dbReference>
<dbReference type="SUPFAM" id="SSF51197">
    <property type="entry name" value="Clavaminate synthase-like"/>
    <property type="match status" value="1"/>
</dbReference>
<sequence>MMRAGVRPVTKNIKKPNQAKSYKEATTSKQKQTKPKPLKNKKKTSKAQKKAQETQIYTLKQLPKFIRPPKEYIFLEAPIVVPSQEELIHPFKLVKRLHDEGYMKHGVVKIVPDKSMWNPQYVFNRHQKLMTSRTQVINDLPRGKPYDQNVDEYTYEEFKEVAEDFQNNYEYQTQVGLENKYRKNEFEYWSIVENPEKFKEVEVEYAADLPSSKYGSAFADLGQLKNTEKGWNLTNINGQKNSLFQFTKEQKNTSLSGITTPWVYLGMQFATFCFHTEDLWMYALNYMHFGEKKTWYTIPPQFKNKFEEVYKAKYFEIFQKKPDILYLQNLQLSPLEAASAYVPVYRTDQGPGEFIMTFPKVYHGGFSHGFNCGEAVNIATTEWLKYYREAVDDYALKGHHKKVSFPIQWLLQQIIEYLDKSEFNLQDLINIFGE</sequence>
<dbReference type="GO" id="GO:0005634">
    <property type="term" value="C:nucleus"/>
    <property type="evidence" value="ECO:0007669"/>
    <property type="project" value="UniProtKB-SubCell"/>
</dbReference>
<keyword evidence="2" id="KW-0539">Nucleus</keyword>
<comment type="subcellular location">
    <subcellularLocation>
        <location evidence="1">Nucleus</location>
    </subcellularLocation>
</comment>
<dbReference type="PANTHER" id="PTHR10694">
    <property type="entry name" value="LYSINE-SPECIFIC DEMETHYLASE"/>
    <property type="match status" value="1"/>
</dbReference>
<gene>
    <name evidence="6" type="ORF">PPERSA_12094</name>
</gene>
<evidence type="ECO:0000256" key="1">
    <source>
        <dbReference type="ARBA" id="ARBA00004123"/>
    </source>
</evidence>
<comment type="caution">
    <text evidence="6">The sequence shown here is derived from an EMBL/GenBank/DDBJ whole genome shotgun (WGS) entry which is preliminary data.</text>
</comment>
<evidence type="ECO:0000256" key="2">
    <source>
        <dbReference type="ARBA" id="ARBA00023242"/>
    </source>
</evidence>
<feature type="domain" description="JmjC" evidence="5">
    <location>
        <begin position="225"/>
        <end position="395"/>
    </location>
</feature>
<reference evidence="6 7" key="1">
    <citation type="journal article" date="2015" name="Sci. Rep.">
        <title>Genome of the facultative scuticociliatosis pathogen Pseudocohnilembus persalinus provides insight into its virulence through horizontal gene transfer.</title>
        <authorList>
            <person name="Xiong J."/>
            <person name="Wang G."/>
            <person name="Cheng J."/>
            <person name="Tian M."/>
            <person name="Pan X."/>
            <person name="Warren A."/>
            <person name="Jiang C."/>
            <person name="Yuan D."/>
            <person name="Miao W."/>
        </authorList>
    </citation>
    <scope>NUCLEOTIDE SEQUENCE [LARGE SCALE GENOMIC DNA]</scope>
    <source>
        <strain evidence="6">36N120E</strain>
    </source>
</reference>
<accession>A0A0V0R9J5</accession>
<dbReference type="OrthoDB" id="9547406at2759"/>
<evidence type="ECO:0000313" key="6">
    <source>
        <dbReference type="EMBL" id="KRX10970.1"/>
    </source>
</evidence>
<dbReference type="InParanoid" id="A0A0V0R9J5"/>
<organism evidence="6 7">
    <name type="scientific">Pseudocohnilembus persalinus</name>
    <name type="common">Ciliate</name>
    <dbReference type="NCBI Taxonomy" id="266149"/>
    <lineage>
        <taxon>Eukaryota</taxon>
        <taxon>Sar</taxon>
        <taxon>Alveolata</taxon>
        <taxon>Ciliophora</taxon>
        <taxon>Intramacronucleata</taxon>
        <taxon>Oligohymenophorea</taxon>
        <taxon>Scuticociliatia</taxon>
        <taxon>Philasterida</taxon>
        <taxon>Pseudocohnilembidae</taxon>
        <taxon>Pseudocohnilembus</taxon>
    </lineage>
</organism>
<evidence type="ECO:0000259" key="5">
    <source>
        <dbReference type="PROSITE" id="PS51184"/>
    </source>
</evidence>
<dbReference type="GO" id="GO:0034647">
    <property type="term" value="F:histone H3K4me/H3K4me2/H3K4me3 demethylase activity"/>
    <property type="evidence" value="ECO:0007669"/>
    <property type="project" value="TreeGrafter"/>
</dbReference>
<evidence type="ECO:0000259" key="4">
    <source>
        <dbReference type="PROSITE" id="PS51183"/>
    </source>
</evidence>
<dbReference type="GO" id="GO:0010468">
    <property type="term" value="P:regulation of gene expression"/>
    <property type="evidence" value="ECO:0007669"/>
    <property type="project" value="TreeGrafter"/>
</dbReference>
<keyword evidence="7" id="KW-1185">Reference proteome</keyword>
<dbReference type="EMBL" id="LDAU01000013">
    <property type="protein sequence ID" value="KRX10970.1"/>
    <property type="molecule type" value="Genomic_DNA"/>
</dbReference>
<dbReference type="SMART" id="SM00558">
    <property type="entry name" value="JmjC"/>
    <property type="match status" value="1"/>
</dbReference>
<name>A0A0V0R9J5_PSEPJ</name>
<evidence type="ECO:0000313" key="7">
    <source>
        <dbReference type="Proteomes" id="UP000054937"/>
    </source>
</evidence>
<protein>
    <recommendedName>
        <fullName evidence="8">JmjC domain</fullName>
    </recommendedName>
</protein>
<dbReference type="AlphaFoldDB" id="A0A0V0R9J5"/>
<dbReference type="PROSITE" id="PS51184">
    <property type="entry name" value="JMJC"/>
    <property type="match status" value="1"/>
</dbReference>
<evidence type="ECO:0008006" key="8">
    <source>
        <dbReference type="Google" id="ProtNLM"/>
    </source>
</evidence>
<dbReference type="PANTHER" id="PTHR10694:SF113">
    <property type="entry name" value="PROTEIN JUMONJI"/>
    <property type="match status" value="1"/>
</dbReference>
<dbReference type="Pfam" id="PF02373">
    <property type="entry name" value="JmjC"/>
    <property type="match status" value="1"/>
</dbReference>
<dbReference type="GO" id="GO:0000785">
    <property type="term" value="C:chromatin"/>
    <property type="evidence" value="ECO:0007669"/>
    <property type="project" value="TreeGrafter"/>
</dbReference>
<dbReference type="OMA" id="YIFLEAP"/>
<feature type="region of interest" description="Disordered" evidence="3">
    <location>
        <begin position="1"/>
        <end position="52"/>
    </location>
</feature>
<feature type="domain" description="JmjN" evidence="4">
    <location>
        <begin position="77"/>
        <end position="119"/>
    </location>
</feature>
<dbReference type="InterPro" id="IPR003349">
    <property type="entry name" value="JmjN"/>
</dbReference>
<dbReference type="PROSITE" id="PS51183">
    <property type="entry name" value="JMJN"/>
    <property type="match status" value="1"/>
</dbReference>